<reference evidence="2 3" key="1">
    <citation type="submission" date="2015-09" db="EMBL/GenBank/DDBJ databases">
        <title>Genome sequencing project for genomic taxonomy and phylogenomics of Bacillus-like bacteria.</title>
        <authorList>
            <person name="Liu B."/>
            <person name="Wang J."/>
            <person name="Zhu Y."/>
            <person name="Liu G."/>
            <person name="Chen Q."/>
            <person name="Chen Z."/>
            <person name="Lan J."/>
            <person name="Che J."/>
            <person name="Ge C."/>
            <person name="Shi H."/>
            <person name="Pan Z."/>
            <person name="Liu X."/>
        </authorList>
    </citation>
    <scope>NUCLEOTIDE SEQUENCE [LARGE SCALE GENOMIC DNA]</scope>
    <source>
        <strain evidence="2 3">DSM 8552</strain>
    </source>
</reference>
<name>A0ABR5N944_BRECH</name>
<comment type="caution">
    <text evidence="2">The sequence shown here is derived from an EMBL/GenBank/DDBJ whole genome shotgun (WGS) entry which is preliminary data.</text>
</comment>
<evidence type="ECO:0000313" key="3">
    <source>
        <dbReference type="Proteomes" id="UP000051063"/>
    </source>
</evidence>
<gene>
    <name evidence="2" type="ORF">AN963_19115</name>
</gene>
<dbReference type="Proteomes" id="UP000051063">
    <property type="component" value="Unassembled WGS sequence"/>
</dbReference>
<feature type="region of interest" description="Disordered" evidence="1">
    <location>
        <begin position="65"/>
        <end position="84"/>
    </location>
</feature>
<keyword evidence="3" id="KW-1185">Reference proteome</keyword>
<dbReference type="EMBL" id="LJJB01000010">
    <property type="protein sequence ID" value="KQL46967.1"/>
    <property type="molecule type" value="Genomic_DNA"/>
</dbReference>
<evidence type="ECO:0000256" key="1">
    <source>
        <dbReference type="SAM" id="MobiDB-lite"/>
    </source>
</evidence>
<evidence type="ECO:0000313" key="2">
    <source>
        <dbReference type="EMBL" id="KQL46967.1"/>
    </source>
</evidence>
<feature type="compositionally biased region" description="Polar residues" evidence="1">
    <location>
        <begin position="70"/>
        <end position="84"/>
    </location>
</feature>
<protein>
    <submittedName>
        <fullName evidence="2">Uncharacterized protein</fullName>
    </submittedName>
</protein>
<accession>A0ABR5N944</accession>
<organism evidence="2 3">
    <name type="scientific">Brevibacillus choshinensis</name>
    <dbReference type="NCBI Taxonomy" id="54911"/>
    <lineage>
        <taxon>Bacteria</taxon>
        <taxon>Bacillati</taxon>
        <taxon>Bacillota</taxon>
        <taxon>Bacilli</taxon>
        <taxon>Bacillales</taxon>
        <taxon>Paenibacillaceae</taxon>
        <taxon>Brevibacillus</taxon>
    </lineage>
</organism>
<sequence>MFRCLSSKNNKKYVERLEKLAEQMRKVGLEEALGDAQVIKNSMSPGGNMLFTVVRRYRAPIFDNPHPSVTYGSSSDQATLRHTR</sequence>
<proteinExistence type="predicted"/>